<dbReference type="InterPro" id="IPR006439">
    <property type="entry name" value="HAD-SF_hydro_IA"/>
</dbReference>
<dbReference type="GO" id="GO:0008967">
    <property type="term" value="F:phosphoglycolate phosphatase activity"/>
    <property type="evidence" value="ECO:0007669"/>
    <property type="project" value="TreeGrafter"/>
</dbReference>
<name>A0A385I0Z6_9EUKA</name>
<evidence type="ECO:0000313" key="1">
    <source>
        <dbReference type="EMBL" id="AXY63554.1"/>
    </source>
</evidence>
<dbReference type="PANTHER" id="PTHR43434:SF1">
    <property type="entry name" value="PHOSPHOGLYCOLATE PHOSPHATASE"/>
    <property type="match status" value="1"/>
</dbReference>
<dbReference type="GO" id="GO:0005829">
    <property type="term" value="C:cytosol"/>
    <property type="evidence" value="ECO:0007669"/>
    <property type="project" value="TreeGrafter"/>
</dbReference>
<dbReference type="NCBIfam" id="TIGR01549">
    <property type="entry name" value="HAD-SF-IA-v1"/>
    <property type="match status" value="1"/>
</dbReference>
<dbReference type="InterPro" id="IPR041492">
    <property type="entry name" value="HAD_2"/>
</dbReference>
<geneLocation type="plastid" evidence="1"/>
<accession>A0A385I0Z6</accession>
<sequence length="254" mass="28884">MAFLYLRREIIGHAKAVLLDKDGTISYSQPNIEILAHLRIFHCQQSVSRKQRHKLKQLLSTAYGLCQMEVIPMSAIAVASRHHNLISTATAFCQIGTSWSHALKESSTIFQLTDKYHRDASHFVDNRTGLILPWIKSLHNQGIICGVISNDTKRAIWQFLRHHELDSFIRIVWSANQQPSKPDPRVLYHICDILQLQPVECAVISDADTDLYMAEKAGIGLVLGYTGGWTTKDILHFGSYQFDDWSELEVIDDL</sequence>
<dbReference type="CDD" id="cd01427">
    <property type="entry name" value="HAD_like"/>
    <property type="match status" value="1"/>
</dbReference>
<dbReference type="InterPro" id="IPR050155">
    <property type="entry name" value="HAD-like_hydrolase_sf"/>
</dbReference>
<gene>
    <name evidence="1" type="ORF">PMNZ_624</name>
</gene>
<dbReference type="Pfam" id="PF13419">
    <property type="entry name" value="HAD_2"/>
    <property type="match status" value="1"/>
</dbReference>
<dbReference type="InterPro" id="IPR023214">
    <property type="entry name" value="HAD_sf"/>
</dbReference>
<dbReference type="PANTHER" id="PTHR43434">
    <property type="entry name" value="PHOSPHOGLYCOLATE PHOSPHATASE"/>
    <property type="match status" value="1"/>
</dbReference>
<proteinExistence type="predicted"/>
<dbReference type="Gene3D" id="3.40.50.1000">
    <property type="entry name" value="HAD superfamily/HAD-like"/>
    <property type="match status" value="1"/>
</dbReference>
<dbReference type="SUPFAM" id="SSF56784">
    <property type="entry name" value="HAD-like"/>
    <property type="match status" value="1"/>
</dbReference>
<dbReference type="EMBL" id="MG976688">
    <property type="protein sequence ID" value="AXY63554.1"/>
    <property type="molecule type" value="Genomic_DNA"/>
</dbReference>
<dbReference type="GO" id="GO:0006281">
    <property type="term" value="P:DNA repair"/>
    <property type="evidence" value="ECO:0007669"/>
    <property type="project" value="TreeGrafter"/>
</dbReference>
<reference evidence="1" key="1">
    <citation type="submission" date="2018-02" db="EMBL/GenBank/DDBJ databases">
        <title>Genome reduction pattern in chromatophore genome of Paulinella.</title>
        <authorList>
            <person name="Lhee D."/>
            <person name="Yoon H.S."/>
        </authorList>
    </citation>
    <scope>NUCLEOTIDE SEQUENCE</scope>
    <source>
        <strain evidence="1">NZ27</strain>
    </source>
</reference>
<protein>
    <submittedName>
        <fullName evidence="1">Uncharacterized protein</fullName>
    </submittedName>
</protein>
<keyword evidence="1" id="KW-0934">Plastid</keyword>
<organism evidence="1">
    <name type="scientific">Paulinella micropora</name>
    <dbReference type="NCBI Taxonomy" id="1928728"/>
    <lineage>
        <taxon>Eukaryota</taxon>
        <taxon>Sar</taxon>
        <taxon>Rhizaria</taxon>
        <taxon>Cercozoa</taxon>
        <taxon>Imbricatea</taxon>
        <taxon>Silicofilosea</taxon>
        <taxon>Euglyphida</taxon>
        <taxon>Paulinellidae</taxon>
        <taxon>Paulinella</taxon>
    </lineage>
</organism>
<dbReference type="AlphaFoldDB" id="A0A385I0Z6"/>
<dbReference type="InterPro" id="IPR036412">
    <property type="entry name" value="HAD-like_sf"/>
</dbReference>